<feature type="non-terminal residue" evidence="1">
    <location>
        <position position="1"/>
    </location>
</feature>
<accession>J9CYE4</accession>
<name>J9CYE4_9ZZZZ</name>
<protein>
    <submittedName>
        <fullName evidence="1">Uncharacterized protein</fullName>
    </submittedName>
</protein>
<dbReference type="EMBL" id="AMCI01001524">
    <property type="protein sequence ID" value="EJX05276.1"/>
    <property type="molecule type" value="Genomic_DNA"/>
</dbReference>
<dbReference type="AlphaFoldDB" id="J9CYE4"/>
<gene>
    <name evidence="1" type="ORF">EVA_06615</name>
</gene>
<comment type="caution">
    <text evidence="1">The sequence shown here is derived from an EMBL/GenBank/DDBJ whole genome shotgun (WGS) entry which is preliminary data.</text>
</comment>
<proteinExistence type="predicted"/>
<reference evidence="1" key="1">
    <citation type="journal article" date="2012" name="PLoS ONE">
        <title>Gene sets for utilization of primary and secondary nutrition supplies in the distal gut of endangered iberian lynx.</title>
        <authorList>
            <person name="Alcaide M."/>
            <person name="Messina E."/>
            <person name="Richter M."/>
            <person name="Bargiela R."/>
            <person name="Peplies J."/>
            <person name="Huws S.A."/>
            <person name="Newbold C.J."/>
            <person name="Golyshin P.N."/>
            <person name="Simon M.A."/>
            <person name="Lopez G."/>
            <person name="Yakimov M.M."/>
            <person name="Ferrer M."/>
        </authorList>
    </citation>
    <scope>NUCLEOTIDE SEQUENCE</scope>
</reference>
<organism evidence="1">
    <name type="scientific">gut metagenome</name>
    <dbReference type="NCBI Taxonomy" id="749906"/>
    <lineage>
        <taxon>unclassified sequences</taxon>
        <taxon>metagenomes</taxon>
        <taxon>organismal metagenomes</taxon>
    </lineage>
</organism>
<evidence type="ECO:0000313" key="1">
    <source>
        <dbReference type="EMBL" id="EJX05276.1"/>
    </source>
</evidence>
<sequence length="46" mass="5284">ITGSFASFFIIAEQKNHSKEQPLIERLQEIRDGKYPVEKTYSPTGE</sequence>